<keyword evidence="2 5" id="KW-0812">Transmembrane</keyword>
<sequence length="153" mass="16942">MHWFENSIPPPLVAAICALLMWLSAAQMPTLEAPLNWRLVGSLVLLVSGLGVCLAGVASFHQAKTTVNPLKPASATVLVTSGIYRVTRNPMYLGFALVLAAWTVFLDSPFALLGVAAFVLYINRFQILPEERALRRLFGNDLDKYCARVRRWI</sequence>
<accession>A0A1L5PVU0</accession>
<dbReference type="InterPro" id="IPR007318">
    <property type="entry name" value="Phopholipid_MeTrfase"/>
</dbReference>
<evidence type="ECO:0000256" key="2">
    <source>
        <dbReference type="ARBA" id="ARBA00022692"/>
    </source>
</evidence>
<keyword evidence="6" id="KW-0489">Methyltransferase</keyword>
<name>A0A1L5PVU0_PSEPU</name>
<evidence type="ECO:0000313" key="6">
    <source>
        <dbReference type="EMBL" id="APO84304.1"/>
    </source>
</evidence>
<keyword evidence="3 5" id="KW-1133">Transmembrane helix</keyword>
<dbReference type="GO" id="GO:0012505">
    <property type="term" value="C:endomembrane system"/>
    <property type="evidence" value="ECO:0007669"/>
    <property type="project" value="UniProtKB-SubCell"/>
</dbReference>
<dbReference type="PANTHER" id="PTHR12714:SF24">
    <property type="entry name" value="SLR1182 PROTEIN"/>
    <property type="match status" value="1"/>
</dbReference>
<proteinExistence type="predicted"/>
<feature type="transmembrane region" description="Helical" evidence="5">
    <location>
        <begin position="93"/>
        <end position="122"/>
    </location>
</feature>
<gene>
    <name evidence="6" type="ORF">BL240_23800</name>
</gene>
<dbReference type="RefSeq" id="WP_075046340.1">
    <property type="nucleotide sequence ID" value="NZ_CP018743.1"/>
</dbReference>
<organism evidence="6 7">
    <name type="scientific">Pseudomonas putida</name>
    <name type="common">Arthrobacter siderocapsulatus</name>
    <dbReference type="NCBI Taxonomy" id="303"/>
    <lineage>
        <taxon>Bacteria</taxon>
        <taxon>Pseudomonadati</taxon>
        <taxon>Pseudomonadota</taxon>
        <taxon>Gammaproteobacteria</taxon>
        <taxon>Pseudomonadales</taxon>
        <taxon>Pseudomonadaceae</taxon>
        <taxon>Pseudomonas</taxon>
    </lineage>
</organism>
<evidence type="ECO:0000313" key="7">
    <source>
        <dbReference type="Proteomes" id="UP000185146"/>
    </source>
</evidence>
<dbReference type="Gene3D" id="1.20.120.1630">
    <property type="match status" value="1"/>
</dbReference>
<evidence type="ECO:0000256" key="5">
    <source>
        <dbReference type="SAM" id="Phobius"/>
    </source>
</evidence>
<keyword evidence="4 5" id="KW-0472">Membrane</keyword>
<dbReference type="Proteomes" id="UP000185146">
    <property type="component" value="Chromosome"/>
</dbReference>
<feature type="transmembrane region" description="Helical" evidence="5">
    <location>
        <begin position="37"/>
        <end position="58"/>
    </location>
</feature>
<dbReference type="GO" id="GO:0032259">
    <property type="term" value="P:methylation"/>
    <property type="evidence" value="ECO:0007669"/>
    <property type="project" value="UniProtKB-KW"/>
</dbReference>
<protein>
    <submittedName>
        <fullName evidence="6">Protein-S-isoprenylcysteine methyltransferase</fullName>
    </submittedName>
</protein>
<dbReference type="PANTHER" id="PTHR12714">
    <property type="entry name" value="PROTEIN-S ISOPRENYLCYSTEINE O-METHYLTRANSFERASE"/>
    <property type="match status" value="1"/>
</dbReference>
<dbReference type="GO" id="GO:0008168">
    <property type="term" value="F:methyltransferase activity"/>
    <property type="evidence" value="ECO:0007669"/>
    <property type="project" value="UniProtKB-KW"/>
</dbReference>
<reference evidence="6 7" key="1">
    <citation type="submission" date="2016-12" db="EMBL/GenBank/DDBJ databases">
        <title>Draft Genome Sequence of Mercury Resistant Pseudomonas DRA525.</title>
        <authorList>
            <person name="Drace K.M."/>
        </authorList>
    </citation>
    <scope>NUCLEOTIDE SEQUENCE [LARGE SCALE GENOMIC DNA]</scope>
    <source>
        <strain evidence="6 7">DRA525</strain>
    </source>
</reference>
<comment type="subcellular location">
    <subcellularLocation>
        <location evidence="1">Endomembrane system</location>
        <topology evidence="1">Multi-pass membrane protein</topology>
    </subcellularLocation>
</comment>
<evidence type="ECO:0000256" key="1">
    <source>
        <dbReference type="ARBA" id="ARBA00004127"/>
    </source>
</evidence>
<keyword evidence="6" id="KW-0808">Transferase</keyword>
<dbReference type="Pfam" id="PF04191">
    <property type="entry name" value="PEMT"/>
    <property type="match status" value="1"/>
</dbReference>
<evidence type="ECO:0000256" key="4">
    <source>
        <dbReference type="ARBA" id="ARBA00023136"/>
    </source>
</evidence>
<dbReference type="AlphaFoldDB" id="A0A1L5PVU0"/>
<dbReference type="EMBL" id="CP018743">
    <property type="protein sequence ID" value="APO84304.1"/>
    <property type="molecule type" value="Genomic_DNA"/>
</dbReference>
<evidence type="ECO:0000256" key="3">
    <source>
        <dbReference type="ARBA" id="ARBA00022989"/>
    </source>
</evidence>